<reference evidence="1 2" key="2">
    <citation type="journal article" date="2018" name="Plant J.">
        <title>The Physcomitrella patens chromosome-scale assembly reveals moss genome structure and evolution.</title>
        <authorList>
            <person name="Lang D."/>
            <person name="Ullrich K.K."/>
            <person name="Murat F."/>
            <person name="Fuchs J."/>
            <person name="Jenkins J."/>
            <person name="Haas F.B."/>
            <person name="Piednoel M."/>
            <person name="Gundlach H."/>
            <person name="Van Bel M."/>
            <person name="Meyberg R."/>
            <person name="Vives C."/>
            <person name="Morata J."/>
            <person name="Symeonidi A."/>
            <person name="Hiss M."/>
            <person name="Muchero W."/>
            <person name="Kamisugi Y."/>
            <person name="Saleh O."/>
            <person name="Blanc G."/>
            <person name="Decker E.L."/>
            <person name="van Gessel N."/>
            <person name="Grimwood J."/>
            <person name="Hayes R.D."/>
            <person name="Graham S.W."/>
            <person name="Gunter L.E."/>
            <person name="McDaniel S.F."/>
            <person name="Hoernstein S.N.W."/>
            <person name="Larsson A."/>
            <person name="Li F.W."/>
            <person name="Perroud P.F."/>
            <person name="Phillips J."/>
            <person name="Ranjan P."/>
            <person name="Rokshar D.S."/>
            <person name="Rothfels C.J."/>
            <person name="Schneider L."/>
            <person name="Shu S."/>
            <person name="Stevenson D.W."/>
            <person name="Thummler F."/>
            <person name="Tillich M."/>
            <person name="Villarreal Aguilar J.C."/>
            <person name="Widiez T."/>
            <person name="Wong G.K."/>
            <person name="Wymore A."/>
            <person name="Zhang Y."/>
            <person name="Zimmer A.D."/>
            <person name="Quatrano R.S."/>
            <person name="Mayer K.F.X."/>
            <person name="Goodstein D."/>
            <person name="Casacuberta J.M."/>
            <person name="Vandepoele K."/>
            <person name="Reski R."/>
            <person name="Cuming A.C."/>
            <person name="Tuskan G.A."/>
            <person name="Maumus F."/>
            <person name="Salse J."/>
            <person name="Schmutz J."/>
            <person name="Rensing S.A."/>
        </authorList>
    </citation>
    <scope>NUCLEOTIDE SEQUENCE [LARGE SCALE GENOMIC DNA]</scope>
    <source>
        <strain evidence="1 2">cv. Gransden 2004</strain>
    </source>
</reference>
<protein>
    <recommendedName>
        <fullName evidence="3">DUF3685 domain-containing protein</fullName>
    </recommendedName>
</protein>
<dbReference type="AlphaFoldDB" id="A0A7I4CNV7"/>
<gene>
    <name evidence="1" type="primary">LOC112276951</name>
</gene>
<evidence type="ECO:0008006" key="3">
    <source>
        <dbReference type="Google" id="ProtNLM"/>
    </source>
</evidence>
<accession>A0A7I4CNV7</accession>
<dbReference type="Gramene" id="Pp3c24_4300V3.4">
    <property type="protein sequence ID" value="Pp3c24_4300V3.4"/>
    <property type="gene ID" value="Pp3c24_4300"/>
</dbReference>
<name>A0A7I4CNV7_PHYPA</name>
<dbReference type="EMBL" id="ABEU02000024">
    <property type="status" value="NOT_ANNOTATED_CDS"/>
    <property type="molecule type" value="Genomic_DNA"/>
</dbReference>
<reference evidence="1 2" key="1">
    <citation type="journal article" date="2008" name="Science">
        <title>The Physcomitrella genome reveals evolutionary insights into the conquest of land by plants.</title>
        <authorList>
            <person name="Rensing S."/>
            <person name="Lang D."/>
            <person name="Zimmer A."/>
            <person name="Terry A."/>
            <person name="Salamov A."/>
            <person name="Shapiro H."/>
            <person name="Nishiyama T."/>
            <person name="Perroud P.-F."/>
            <person name="Lindquist E."/>
            <person name="Kamisugi Y."/>
            <person name="Tanahashi T."/>
            <person name="Sakakibara K."/>
            <person name="Fujita T."/>
            <person name="Oishi K."/>
            <person name="Shin-I T."/>
            <person name="Kuroki Y."/>
            <person name="Toyoda A."/>
            <person name="Suzuki Y."/>
            <person name="Hashimoto A."/>
            <person name="Yamaguchi K."/>
            <person name="Sugano A."/>
            <person name="Kohara Y."/>
            <person name="Fujiyama A."/>
            <person name="Anterola A."/>
            <person name="Aoki S."/>
            <person name="Ashton N."/>
            <person name="Barbazuk W.B."/>
            <person name="Barker E."/>
            <person name="Bennetzen J."/>
            <person name="Bezanilla M."/>
            <person name="Blankenship R."/>
            <person name="Cho S.H."/>
            <person name="Dutcher S."/>
            <person name="Estelle M."/>
            <person name="Fawcett J.A."/>
            <person name="Gundlach H."/>
            <person name="Hanada K."/>
            <person name="Heyl A."/>
            <person name="Hicks K.A."/>
            <person name="Hugh J."/>
            <person name="Lohr M."/>
            <person name="Mayer K."/>
            <person name="Melkozernov A."/>
            <person name="Murata T."/>
            <person name="Nelson D."/>
            <person name="Pils B."/>
            <person name="Prigge M."/>
            <person name="Reiss B."/>
            <person name="Renner T."/>
            <person name="Rombauts S."/>
            <person name="Rushton P."/>
            <person name="Sanderfoot A."/>
            <person name="Schween G."/>
            <person name="Shiu S.-H."/>
            <person name="Stueber K."/>
            <person name="Theodoulou F.L."/>
            <person name="Tu H."/>
            <person name="Van de Peer Y."/>
            <person name="Verrier P.J."/>
            <person name="Waters E."/>
            <person name="Wood A."/>
            <person name="Yang L."/>
            <person name="Cove D."/>
            <person name="Cuming A."/>
            <person name="Hasebe M."/>
            <person name="Lucas S."/>
            <person name="Mishler D.B."/>
            <person name="Reski R."/>
            <person name="Grigoriev I."/>
            <person name="Quatrano R.S."/>
            <person name="Boore J.L."/>
        </authorList>
    </citation>
    <scope>NUCLEOTIDE SEQUENCE [LARGE SCALE GENOMIC DNA]</scope>
    <source>
        <strain evidence="1 2">cv. Gransden 2004</strain>
    </source>
</reference>
<dbReference type="PANTHER" id="PTHR36807">
    <property type="entry name" value="PHOSPHOGLYCOLATE PHOSPHATASE"/>
    <property type="match status" value="1"/>
</dbReference>
<reference evidence="1" key="3">
    <citation type="submission" date="2020-12" db="UniProtKB">
        <authorList>
            <consortium name="EnsemblPlants"/>
        </authorList>
    </citation>
    <scope>IDENTIFICATION</scope>
</reference>
<dbReference type="PANTHER" id="PTHR36807:SF2">
    <property type="entry name" value="PHOSPHOGLYCOLATE PHOSPHATASE"/>
    <property type="match status" value="1"/>
</dbReference>
<evidence type="ECO:0000313" key="1">
    <source>
        <dbReference type="EnsemblPlants" id="Pp3c24_4300V3.4"/>
    </source>
</evidence>
<dbReference type="Pfam" id="PF12452">
    <property type="entry name" value="DUF3685"/>
    <property type="match status" value="1"/>
</dbReference>
<organism evidence="1 2">
    <name type="scientific">Physcomitrium patens</name>
    <name type="common">Spreading-leaved earth moss</name>
    <name type="synonym">Physcomitrella patens</name>
    <dbReference type="NCBI Taxonomy" id="3218"/>
    <lineage>
        <taxon>Eukaryota</taxon>
        <taxon>Viridiplantae</taxon>
        <taxon>Streptophyta</taxon>
        <taxon>Embryophyta</taxon>
        <taxon>Bryophyta</taxon>
        <taxon>Bryophytina</taxon>
        <taxon>Bryopsida</taxon>
        <taxon>Funariidae</taxon>
        <taxon>Funariales</taxon>
        <taxon>Funariaceae</taxon>
        <taxon>Physcomitrium</taxon>
    </lineage>
</organism>
<proteinExistence type="predicted"/>
<evidence type="ECO:0000313" key="2">
    <source>
        <dbReference type="Proteomes" id="UP000006727"/>
    </source>
</evidence>
<dbReference type="Proteomes" id="UP000006727">
    <property type="component" value="Chromosome 24"/>
</dbReference>
<dbReference type="EnsemblPlants" id="Pp3c24_4300V3.4">
    <property type="protein sequence ID" value="Pp3c24_4300V3.4"/>
    <property type="gene ID" value="Pp3c24_4300"/>
</dbReference>
<keyword evidence="2" id="KW-1185">Reference proteome</keyword>
<dbReference type="InterPro" id="IPR022552">
    <property type="entry name" value="UPF_Ycf55"/>
</dbReference>
<sequence>MAAHFASPSFTSQDVGFRSCNLVLSIRDNRLCWNGHVGNLRRARTAVVAPLRMALCKVAGFGPNRTSSSFVAVGKTGFNEDRVEFARAASLMDNKLRGCDRRRTRRLSGLSPVADAARIFAFAVEWQPAVEQLMFVTSVALVYLAGIVTPRKTALIERTVDVSLPRTGPSLDEGAAVSQQFKREYEFEESESEVQERDSWGKVQAKFGAALTRLARKEKDVGSFESRDRAVRNPVLNLQALESGSRLRLLVLALEQLRTEVDSINVSSKLLPAAEWSKLALDVLCGLVEPICKTWLAQEPRLVGVNQQSPAQMVDNGIFTVEEPTKVSGGLTGAVDPSPTQNADSISQGKALVLDYLQRTGKTDLYIDLLFFLRFQTMRDPQMGGRDSDWPILVRPSIKSTRALERFRNEIALRGWFQRNFTSVAAMFEDRFELWTIDTLRDSEVATPIESQQTTKDDGVTEIRLKPIELPARRSKELRALTGWRYVYSLYLELSDIVGPLLQVLGKKLGGAVSFLLVRLIGRSLGLIFEGIRQSVRWASK</sequence>